<dbReference type="EMBL" id="JAVLET010000009">
    <property type="protein sequence ID" value="KAL0467696.1"/>
    <property type="molecule type" value="Genomic_DNA"/>
</dbReference>
<reference evidence="1 2" key="1">
    <citation type="submission" date="2023-09" db="EMBL/GenBank/DDBJ databases">
        <title>Multi-omics analysis of a traditional fermented food reveals byproduct-associated fungal strains for waste-to-food upcycling.</title>
        <authorList>
            <consortium name="Lawrence Berkeley National Laboratory"/>
            <person name="Rekdal V.M."/>
            <person name="Villalobos-Escobedo J.M."/>
            <person name="Rodriguez-Valeron N."/>
            <person name="Garcia M.O."/>
            <person name="Vasquez D.P."/>
            <person name="Damayanti I."/>
            <person name="Sorensen P.M."/>
            <person name="Baidoo E.E."/>
            <person name="De Carvalho A.C."/>
            <person name="Riley R."/>
            <person name="Lipzen A."/>
            <person name="He G."/>
            <person name="Yan M."/>
            <person name="Haridas S."/>
            <person name="Daum C."/>
            <person name="Yoshinaga Y."/>
            <person name="Ng V."/>
            <person name="Grigoriev I.V."/>
            <person name="Munk R."/>
            <person name="Nuraida L."/>
            <person name="Wijaya C.H."/>
            <person name="Morales P.-C."/>
            <person name="Keasling J.D."/>
        </authorList>
    </citation>
    <scope>NUCLEOTIDE SEQUENCE [LARGE SCALE GENOMIC DNA]</scope>
    <source>
        <strain evidence="1 2">FGSC 2613</strain>
    </source>
</reference>
<name>A0ABR3D4R2_NEUIN</name>
<organism evidence="1 2">
    <name type="scientific">Neurospora intermedia</name>
    <dbReference type="NCBI Taxonomy" id="5142"/>
    <lineage>
        <taxon>Eukaryota</taxon>
        <taxon>Fungi</taxon>
        <taxon>Dikarya</taxon>
        <taxon>Ascomycota</taxon>
        <taxon>Pezizomycotina</taxon>
        <taxon>Sordariomycetes</taxon>
        <taxon>Sordariomycetidae</taxon>
        <taxon>Sordariales</taxon>
        <taxon>Sordariaceae</taxon>
        <taxon>Neurospora</taxon>
    </lineage>
</organism>
<accession>A0ABR3D4R2</accession>
<protein>
    <submittedName>
        <fullName evidence="1">Uncharacterized protein</fullName>
    </submittedName>
</protein>
<gene>
    <name evidence="1" type="ORF">QR685DRAFT_547005</name>
</gene>
<evidence type="ECO:0000313" key="1">
    <source>
        <dbReference type="EMBL" id="KAL0467696.1"/>
    </source>
</evidence>
<evidence type="ECO:0000313" key="2">
    <source>
        <dbReference type="Proteomes" id="UP001451303"/>
    </source>
</evidence>
<sequence>MATLMAGDLQVQEVDARNGIDSEMRSVEIRQDVRIVEEKLILRIAVFRSLPSWAFIWKALLVHEGSHDGRTHVRGPLLGANVPLCIDQSSPRTTPRSPPSISIIKNIQPRPSICCQKFNHYQQPWAFSHHRPLLILFTSKLPAPLSQPQANINTQRKFSPYPGHQAVEGCYYVCLIYHFVPIVGRPLNLDGSPHGIHPQSHSSYHDSPRTRVAPHSLLILQCLSLFFILQLDMQHISIAQVSSTHGPGPLSRLRPRTRVPLVGALAAQTPSSALLLIWVPVLLLICFALPMTHPPSPFSPLAWPLGWPRGWLSTRAITRYWLHYRMPIPMLGLRRAGVFKLDGKPTTLTCLGWQPVQVETF</sequence>
<keyword evidence="2" id="KW-1185">Reference proteome</keyword>
<dbReference type="Proteomes" id="UP001451303">
    <property type="component" value="Unassembled WGS sequence"/>
</dbReference>
<comment type="caution">
    <text evidence="1">The sequence shown here is derived from an EMBL/GenBank/DDBJ whole genome shotgun (WGS) entry which is preliminary data.</text>
</comment>
<proteinExistence type="predicted"/>